<dbReference type="RefSeq" id="WP_184012636.1">
    <property type="nucleotide sequence ID" value="NZ_JACIJS010000008.1"/>
</dbReference>
<comment type="caution">
    <text evidence="2">The sequence shown here is derived from an EMBL/GenBank/DDBJ whole genome shotgun (WGS) entry which is preliminary data.</text>
</comment>
<proteinExistence type="predicted"/>
<reference evidence="2 3" key="1">
    <citation type="submission" date="2020-08" db="EMBL/GenBank/DDBJ databases">
        <title>Genomic Encyclopedia of Type Strains, Phase IV (KMG-IV): sequencing the most valuable type-strain genomes for metagenomic binning, comparative biology and taxonomic classification.</title>
        <authorList>
            <person name="Goeker M."/>
        </authorList>
    </citation>
    <scope>NUCLEOTIDE SEQUENCE [LARGE SCALE GENOMIC DNA]</scope>
    <source>
        <strain evidence="2 3">DSM 103377</strain>
    </source>
</reference>
<keyword evidence="1" id="KW-0732">Signal</keyword>
<dbReference type="Proteomes" id="UP000553766">
    <property type="component" value="Unassembled WGS sequence"/>
</dbReference>
<feature type="signal peptide" evidence="1">
    <location>
        <begin position="1"/>
        <end position="19"/>
    </location>
</feature>
<evidence type="ECO:0000313" key="3">
    <source>
        <dbReference type="Proteomes" id="UP000553766"/>
    </source>
</evidence>
<organism evidence="2 3">
    <name type="scientific">Rubricella aquisinus</name>
    <dbReference type="NCBI Taxonomy" id="2028108"/>
    <lineage>
        <taxon>Bacteria</taxon>
        <taxon>Pseudomonadati</taxon>
        <taxon>Pseudomonadota</taxon>
        <taxon>Alphaproteobacteria</taxon>
        <taxon>Rhodobacterales</taxon>
        <taxon>Paracoccaceae</taxon>
        <taxon>Rubricella</taxon>
    </lineage>
</organism>
<feature type="chain" id="PRO_5032941175" evidence="1">
    <location>
        <begin position="20"/>
        <end position="84"/>
    </location>
</feature>
<protein>
    <submittedName>
        <fullName evidence="2">Uncharacterized protein</fullName>
    </submittedName>
</protein>
<accession>A0A840X4H2</accession>
<sequence length="84" mass="8991">MIRYFLCAIVIGAAGAAQADVTQPDMRGTTPAITTVQTWPNPDSLPNRQLSPTEARMRLLVILAAEIAGADRLMAQNSRGLPTN</sequence>
<dbReference type="EMBL" id="JACIJS010000008">
    <property type="protein sequence ID" value="MBB5516735.1"/>
    <property type="molecule type" value="Genomic_DNA"/>
</dbReference>
<evidence type="ECO:0000313" key="2">
    <source>
        <dbReference type="EMBL" id="MBB5516735.1"/>
    </source>
</evidence>
<gene>
    <name evidence="2" type="ORF">FHS89_002775</name>
</gene>
<evidence type="ECO:0000256" key="1">
    <source>
        <dbReference type="SAM" id="SignalP"/>
    </source>
</evidence>
<dbReference type="AlphaFoldDB" id="A0A840X4H2"/>
<keyword evidence="3" id="KW-1185">Reference proteome</keyword>
<name>A0A840X4H2_9RHOB</name>